<keyword evidence="3 5" id="KW-1133">Transmembrane helix</keyword>
<reference evidence="6" key="1">
    <citation type="submission" date="2023-06" db="EMBL/GenBank/DDBJ databases">
        <title>Multi-omics analyses reveal the molecular pathogenesis toolkit of Lasiodiplodia hormozganensis, a cross-kingdom pathogen.</title>
        <authorList>
            <person name="Felix C."/>
            <person name="Meneses R."/>
            <person name="Goncalves M.F.M."/>
            <person name="Tilleman L."/>
            <person name="Duarte A.S."/>
            <person name="Jorrin-Novo J.V."/>
            <person name="Van De Peer Y."/>
            <person name="Deforce D."/>
            <person name="Van Nieuwerburgh F."/>
            <person name="Esteves A.C."/>
            <person name="Alves A."/>
        </authorList>
    </citation>
    <scope>NUCLEOTIDE SEQUENCE</scope>
    <source>
        <strain evidence="6">CBS 339.90</strain>
    </source>
</reference>
<dbReference type="GO" id="GO:0015174">
    <property type="term" value="F:basic amino acid transmembrane transporter activity"/>
    <property type="evidence" value="ECO:0007669"/>
    <property type="project" value="TreeGrafter"/>
</dbReference>
<proteinExistence type="predicted"/>
<accession>A0AA39XYJ1</accession>
<keyword evidence="7" id="KW-1185">Reference proteome</keyword>
<evidence type="ECO:0000256" key="1">
    <source>
        <dbReference type="ARBA" id="ARBA00004141"/>
    </source>
</evidence>
<organism evidence="6 7">
    <name type="scientific">Lasiodiplodia hormozganensis</name>
    <dbReference type="NCBI Taxonomy" id="869390"/>
    <lineage>
        <taxon>Eukaryota</taxon>
        <taxon>Fungi</taxon>
        <taxon>Dikarya</taxon>
        <taxon>Ascomycota</taxon>
        <taxon>Pezizomycotina</taxon>
        <taxon>Dothideomycetes</taxon>
        <taxon>Dothideomycetes incertae sedis</taxon>
        <taxon>Botryosphaeriales</taxon>
        <taxon>Botryosphaeriaceae</taxon>
        <taxon>Lasiodiplodia</taxon>
    </lineage>
</organism>
<feature type="transmembrane region" description="Helical" evidence="5">
    <location>
        <begin position="184"/>
        <end position="206"/>
    </location>
</feature>
<evidence type="ECO:0000256" key="5">
    <source>
        <dbReference type="SAM" id="Phobius"/>
    </source>
</evidence>
<evidence type="ECO:0000256" key="3">
    <source>
        <dbReference type="ARBA" id="ARBA00022989"/>
    </source>
</evidence>
<keyword evidence="2 5" id="KW-0812">Transmembrane</keyword>
<dbReference type="EMBL" id="JAUJDW010000069">
    <property type="protein sequence ID" value="KAK0642673.1"/>
    <property type="molecule type" value="Genomic_DNA"/>
</dbReference>
<evidence type="ECO:0000256" key="4">
    <source>
        <dbReference type="ARBA" id="ARBA00023136"/>
    </source>
</evidence>
<feature type="transmembrane region" description="Helical" evidence="5">
    <location>
        <begin position="32"/>
        <end position="52"/>
    </location>
</feature>
<dbReference type="SUPFAM" id="SSF103473">
    <property type="entry name" value="MFS general substrate transporter"/>
    <property type="match status" value="1"/>
</dbReference>
<dbReference type="GO" id="GO:0000329">
    <property type="term" value="C:fungal-type vacuole membrane"/>
    <property type="evidence" value="ECO:0007669"/>
    <property type="project" value="TreeGrafter"/>
</dbReference>
<feature type="transmembrane region" description="Helical" evidence="5">
    <location>
        <begin position="6"/>
        <end position="25"/>
    </location>
</feature>
<evidence type="ECO:0000313" key="6">
    <source>
        <dbReference type="EMBL" id="KAK0642673.1"/>
    </source>
</evidence>
<sequence>MAALYMLPTSCGVAVGGLVSGIILTRYPRYKLPTLTFIAVGIAAYLGIALRWTRSPDDNGGVSDLQRHPSELLYLFMVGVSFGWTMSVQFVGMTRSTPRRFSAEGVTAYYLAQQVGCVIGTNAAAKLLWNVFRENLQNVLPPSREDDPEWNKNEIIEEIIKDSRFYQKLPKSISLIVRKAYLSAFRYIPILSICVYAAAIGVQLLLPETYGYE</sequence>
<name>A0AA39XYJ1_9PEZI</name>
<keyword evidence="4 5" id="KW-0472">Membrane</keyword>
<comment type="subcellular location">
    <subcellularLocation>
        <location evidence="1">Membrane</location>
        <topology evidence="1">Multi-pass membrane protein</topology>
    </subcellularLocation>
</comment>
<comment type="caution">
    <text evidence="6">The sequence shown here is derived from an EMBL/GenBank/DDBJ whole genome shotgun (WGS) entry which is preliminary data.</text>
</comment>
<dbReference type="Gene3D" id="1.20.1250.20">
    <property type="entry name" value="MFS general substrate transporter like domains"/>
    <property type="match status" value="1"/>
</dbReference>
<protein>
    <submittedName>
        <fullName evidence="6">Uncharacterized protein</fullName>
    </submittedName>
</protein>
<gene>
    <name evidence="6" type="ORF">DIS24_g8807</name>
</gene>
<dbReference type="AlphaFoldDB" id="A0AA39XYJ1"/>
<evidence type="ECO:0000256" key="2">
    <source>
        <dbReference type="ARBA" id="ARBA00022692"/>
    </source>
</evidence>
<dbReference type="InterPro" id="IPR036259">
    <property type="entry name" value="MFS_trans_sf"/>
</dbReference>
<dbReference type="PANTHER" id="PTHR23501">
    <property type="entry name" value="MAJOR FACILITATOR SUPERFAMILY"/>
    <property type="match status" value="1"/>
</dbReference>
<dbReference type="PANTHER" id="PTHR23501:SF33">
    <property type="entry name" value="MAJOR FACILITATOR SUPERFAMILY (MFS) PROFILE DOMAIN-CONTAINING PROTEIN"/>
    <property type="match status" value="1"/>
</dbReference>
<evidence type="ECO:0000313" key="7">
    <source>
        <dbReference type="Proteomes" id="UP001175001"/>
    </source>
</evidence>
<feature type="transmembrane region" description="Helical" evidence="5">
    <location>
        <begin position="72"/>
        <end position="92"/>
    </location>
</feature>
<dbReference type="Proteomes" id="UP001175001">
    <property type="component" value="Unassembled WGS sequence"/>
</dbReference>